<name>A0ABX8BXJ4_9ACTN</name>
<dbReference type="InterPro" id="IPR032783">
    <property type="entry name" value="AraC_lig"/>
</dbReference>
<accession>A0ABX8BXJ4</accession>
<keyword evidence="6" id="KW-1185">Reference proteome</keyword>
<dbReference type="InterPro" id="IPR018062">
    <property type="entry name" value="HTH_AraC-typ_CS"/>
</dbReference>
<dbReference type="Pfam" id="PF12833">
    <property type="entry name" value="HTH_18"/>
    <property type="match status" value="1"/>
</dbReference>
<evidence type="ECO:0000259" key="4">
    <source>
        <dbReference type="SMART" id="SM00342"/>
    </source>
</evidence>
<evidence type="ECO:0000256" key="3">
    <source>
        <dbReference type="ARBA" id="ARBA00023163"/>
    </source>
</evidence>
<dbReference type="EMBL" id="CP074133">
    <property type="protein sequence ID" value="QUX25536.1"/>
    <property type="molecule type" value="Genomic_DNA"/>
</dbReference>
<dbReference type="InterPro" id="IPR020449">
    <property type="entry name" value="Tscrpt_reg_AraC-type_HTH"/>
</dbReference>
<dbReference type="RefSeq" id="WP_220561116.1">
    <property type="nucleotide sequence ID" value="NZ_CP074133.1"/>
</dbReference>
<reference evidence="5 6" key="1">
    <citation type="submission" date="2021-05" db="EMBL/GenBank/DDBJ databases">
        <title>Direct Submission.</title>
        <authorList>
            <person name="Li K."/>
            <person name="Gao J."/>
        </authorList>
    </citation>
    <scope>NUCLEOTIDE SEQUENCE [LARGE SCALE GENOMIC DNA]</scope>
    <source>
        <strain evidence="5 6">Mg02</strain>
    </source>
</reference>
<protein>
    <submittedName>
        <fullName evidence="5">AraC family transcriptional regulator</fullName>
    </submittedName>
</protein>
<keyword evidence="1" id="KW-0805">Transcription regulation</keyword>
<proteinExistence type="predicted"/>
<feature type="domain" description="HTH araC/xylS-type" evidence="4">
    <location>
        <begin position="219"/>
        <end position="302"/>
    </location>
</feature>
<dbReference type="SMART" id="SM00342">
    <property type="entry name" value="HTH_ARAC"/>
    <property type="match status" value="1"/>
</dbReference>
<evidence type="ECO:0000256" key="2">
    <source>
        <dbReference type="ARBA" id="ARBA00023125"/>
    </source>
</evidence>
<evidence type="ECO:0000256" key="1">
    <source>
        <dbReference type="ARBA" id="ARBA00023015"/>
    </source>
</evidence>
<dbReference type="PRINTS" id="PR00032">
    <property type="entry name" value="HTHARAC"/>
</dbReference>
<keyword evidence="3" id="KW-0804">Transcription</keyword>
<dbReference type="Proteomes" id="UP000676079">
    <property type="component" value="Chromosome"/>
</dbReference>
<sequence>MLGFRDPVADAIGLLRPSTSIGPSVQATGEWAARFDGAAHMRTGFVARGGCWLLLQGHEPVRLERGDYYLLGNPDPYVLSGTPTADPRSAVRVGGNAAGGVVRIGPEAEDDTYVCDGRFTFEDANASVLTDILPRLVVVPSTDPRARHLALVCELLVVELEADAAGGPLVLNHLGQIMLVHMLRAHASRTGRPVGWLCALNDDGIGAALRAMHADMAHSWTLRELAEAGHMSRSAFARTFKERVGVPPLEYLIQWRMSLARDALRHGTLSIPELASATGYRSESAFSTAFRRVVGVSPARFRSRARSAAGVKARPA</sequence>
<dbReference type="Gene3D" id="1.10.10.60">
    <property type="entry name" value="Homeodomain-like"/>
    <property type="match status" value="2"/>
</dbReference>
<organism evidence="5 6">
    <name type="scientific">Nocardiopsis changdeensis</name>
    <dbReference type="NCBI Taxonomy" id="2831969"/>
    <lineage>
        <taxon>Bacteria</taxon>
        <taxon>Bacillati</taxon>
        <taxon>Actinomycetota</taxon>
        <taxon>Actinomycetes</taxon>
        <taxon>Streptosporangiales</taxon>
        <taxon>Nocardiopsidaceae</taxon>
        <taxon>Nocardiopsis</taxon>
    </lineage>
</organism>
<gene>
    <name evidence="5" type="ORF">KGD84_15635</name>
</gene>
<dbReference type="SUPFAM" id="SSF46689">
    <property type="entry name" value="Homeodomain-like"/>
    <property type="match status" value="2"/>
</dbReference>
<dbReference type="Pfam" id="PF12852">
    <property type="entry name" value="Cupin_6"/>
    <property type="match status" value="1"/>
</dbReference>
<dbReference type="InterPro" id="IPR009057">
    <property type="entry name" value="Homeodomain-like_sf"/>
</dbReference>
<dbReference type="InterPro" id="IPR050204">
    <property type="entry name" value="AraC_XylS_family_regulators"/>
</dbReference>
<keyword evidence="2" id="KW-0238">DNA-binding</keyword>
<dbReference type="InterPro" id="IPR018060">
    <property type="entry name" value="HTH_AraC"/>
</dbReference>
<evidence type="ECO:0000313" key="6">
    <source>
        <dbReference type="Proteomes" id="UP000676079"/>
    </source>
</evidence>
<dbReference type="PANTHER" id="PTHR46796">
    <property type="entry name" value="HTH-TYPE TRANSCRIPTIONAL ACTIVATOR RHAS-RELATED"/>
    <property type="match status" value="1"/>
</dbReference>
<dbReference type="PROSITE" id="PS00041">
    <property type="entry name" value="HTH_ARAC_FAMILY_1"/>
    <property type="match status" value="1"/>
</dbReference>
<dbReference type="PANTHER" id="PTHR46796:SF7">
    <property type="entry name" value="ARAC FAMILY TRANSCRIPTIONAL REGULATOR"/>
    <property type="match status" value="1"/>
</dbReference>
<evidence type="ECO:0000313" key="5">
    <source>
        <dbReference type="EMBL" id="QUX25536.1"/>
    </source>
</evidence>